<protein>
    <submittedName>
        <fullName evidence="3">TRAP-type C4-dicarboxylate transport system, substrate-binding protein</fullName>
    </submittedName>
</protein>
<evidence type="ECO:0000313" key="3">
    <source>
        <dbReference type="EMBL" id="SOC06988.1"/>
    </source>
</evidence>
<dbReference type="GO" id="GO:0055085">
    <property type="term" value="P:transmembrane transport"/>
    <property type="evidence" value="ECO:0007669"/>
    <property type="project" value="InterPro"/>
</dbReference>
<dbReference type="InterPro" id="IPR018389">
    <property type="entry name" value="DctP_fam"/>
</dbReference>
<keyword evidence="4" id="KW-1185">Reference proteome</keyword>
<dbReference type="InterPro" id="IPR038404">
    <property type="entry name" value="TRAP_DctP_sf"/>
</dbReference>
<dbReference type="RefSeq" id="WP_176522065.1">
    <property type="nucleotide sequence ID" value="NZ_OBML01000005.1"/>
</dbReference>
<dbReference type="EMBL" id="OBML01000005">
    <property type="protein sequence ID" value="SOC06988.1"/>
    <property type="molecule type" value="Genomic_DNA"/>
</dbReference>
<dbReference type="PANTHER" id="PTHR33376">
    <property type="match status" value="1"/>
</dbReference>
<dbReference type="STRING" id="538381.GCA_001696535_02024"/>
<gene>
    <name evidence="3" type="ORF">SAMN05421512_105267</name>
</gene>
<evidence type="ECO:0000256" key="2">
    <source>
        <dbReference type="SAM" id="SignalP"/>
    </source>
</evidence>
<proteinExistence type="predicted"/>
<dbReference type="PANTHER" id="PTHR33376:SF15">
    <property type="entry name" value="BLL6794 PROTEIN"/>
    <property type="match status" value="1"/>
</dbReference>
<organism evidence="3 4">
    <name type="scientific">Stappia indica</name>
    <dbReference type="NCBI Taxonomy" id="538381"/>
    <lineage>
        <taxon>Bacteria</taxon>
        <taxon>Pseudomonadati</taxon>
        <taxon>Pseudomonadota</taxon>
        <taxon>Alphaproteobacteria</taxon>
        <taxon>Hyphomicrobiales</taxon>
        <taxon>Stappiaceae</taxon>
        <taxon>Stappia</taxon>
    </lineage>
</organism>
<name>A0A285SLW9_9HYPH</name>
<dbReference type="Gene3D" id="3.40.190.170">
    <property type="entry name" value="Bacterial extracellular solute-binding protein, family 7"/>
    <property type="match status" value="1"/>
</dbReference>
<dbReference type="Proteomes" id="UP000219331">
    <property type="component" value="Unassembled WGS sequence"/>
</dbReference>
<evidence type="ECO:0000256" key="1">
    <source>
        <dbReference type="ARBA" id="ARBA00022729"/>
    </source>
</evidence>
<keyword evidence="1 2" id="KW-0732">Signal</keyword>
<dbReference type="NCBIfam" id="NF037995">
    <property type="entry name" value="TRAP_S1"/>
    <property type="match status" value="1"/>
</dbReference>
<dbReference type="Pfam" id="PF03480">
    <property type="entry name" value="DctP"/>
    <property type="match status" value="1"/>
</dbReference>
<sequence>MKHVTSRMARAIAVGIVAIMSSGAAQAETRTLTYATYLPQSFTWVQVDDWFMDEVEARTEGRIKFERNYGGSLLGPVEVFPGVSSGAADLGTGGAVYNTDMLPLAGGLLLPFVTENADAAARAFTDLSLSSGALAQEWKAANLAPSYSLVATENSFWTNKAIETTDDLKGMRIRASGGVAQVLQMLGATPVAMGMGDGVQAFKSGAIDGFSAAPFDVSTLVGLQDIATHAGDAGRLGVYAAVTLAFNLNTWESLSEEDRAVISEVAAGAPAKYLEIADASIAAAIDKIKAAPQLKIVRTSPEVDAEWREKTRETVWNGWIDELEAKGIPARATFDEFRRLVAEKEPGSDYTPGFDRMQAEPN</sequence>
<accession>A0A285SLW9</accession>
<dbReference type="AlphaFoldDB" id="A0A285SLW9"/>
<reference evidence="3 4" key="1">
    <citation type="submission" date="2017-08" db="EMBL/GenBank/DDBJ databases">
        <authorList>
            <person name="de Groot N.N."/>
        </authorList>
    </citation>
    <scope>NUCLEOTIDE SEQUENCE [LARGE SCALE GENOMIC DNA]</scope>
    <source>
        <strain evidence="3 4">USBA 352</strain>
    </source>
</reference>
<feature type="chain" id="PRO_5012515723" evidence="2">
    <location>
        <begin position="28"/>
        <end position="362"/>
    </location>
</feature>
<feature type="signal peptide" evidence="2">
    <location>
        <begin position="1"/>
        <end position="27"/>
    </location>
</feature>
<evidence type="ECO:0000313" key="4">
    <source>
        <dbReference type="Proteomes" id="UP000219331"/>
    </source>
</evidence>